<dbReference type="InterPro" id="IPR025406">
    <property type="entry name" value="DUF4132"/>
</dbReference>
<comment type="caution">
    <text evidence="2">The sequence shown here is derived from an EMBL/GenBank/DDBJ whole genome shotgun (WGS) entry which is preliminary data.</text>
</comment>
<dbReference type="EMBL" id="BONP01000013">
    <property type="protein sequence ID" value="GIG40629.1"/>
    <property type="molecule type" value="Genomic_DNA"/>
</dbReference>
<evidence type="ECO:0000259" key="1">
    <source>
        <dbReference type="Pfam" id="PF13569"/>
    </source>
</evidence>
<name>A0ABQ4DMQ1_9CELL</name>
<accession>A0ABQ4DMQ1</accession>
<reference evidence="2 3" key="1">
    <citation type="submission" date="2021-01" db="EMBL/GenBank/DDBJ databases">
        <title>Whole genome shotgun sequence of Cellulomonas phragmiteti NBRC 110785.</title>
        <authorList>
            <person name="Komaki H."/>
            <person name="Tamura T."/>
        </authorList>
    </citation>
    <scope>NUCLEOTIDE SEQUENCE [LARGE SCALE GENOMIC DNA]</scope>
    <source>
        <strain evidence="2 3">NBRC 110785</strain>
    </source>
</reference>
<dbReference type="Pfam" id="PF13569">
    <property type="entry name" value="DUF4132"/>
    <property type="match status" value="1"/>
</dbReference>
<evidence type="ECO:0000313" key="2">
    <source>
        <dbReference type="EMBL" id="GIG40629.1"/>
    </source>
</evidence>
<evidence type="ECO:0000313" key="3">
    <source>
        <dbReference type="Proteomes" id="UP000614741"/>
    </source>
</evidence>
<sequence length="1202" mass="128913">MALFGLGRRRAEADSRPPRAWVRHLEAVVAPLPDARGVSDYVLTGRDPAPLATLRSSHHPWLHPWLQSPAGQPDVDAAAVRGLYAGFGTVEATVLRRWGHVLDAVQGQVQAWGTTMAPLAGAHWPDLVIAQMIASTPGTGPLPATLDDLARVAALDGAGARDLVAAVLTVPLPARYRRYGFAGLGRLPGLGDALLEHRDLVRTALTSGAVEARVAVLEIVGAAFPDDGLDAVVDELAQAATGSSGQVRDRAAEVLARAPGSAAALRTVAVEGTSTARRHALELLVQHPEHVGWARSTALADRAASVQDLVAQWDTAAAAATASDDDLVLDPLPPVRWAVPRAAAEACARALVDDLVEVTTTENQRRVARHVPGHGTVHTDPVPTERTYRDVVALLVRDAPPPTTASVPVPFWTATRALEKLAADGLLDAVSAVKLVAALGLLAERYGNGGSPQVIDAVHARTGAPDLRTLQAMYDQAGLDGRAVIWRSYSRSYGARLGRTWDDAAVWPFVADNLDWIMGEGTGTGWDVDDLARFTAVRTLPRQPARLVELLLALALGTRKTLRAPAQDALAGTPGIALRAAAALVDGRSEIRLAAAQWLARLADPAALPALQAAWAKERQDVVRGALLDALVAVGERAETYLDPQATSVTAAKAVAKGLPAALDWCAWDTLPEVRWASSGQVVPREVVQWLCATAVRAKSPVPDAVLRQYAALFDRADRERLAHHLLTGWLHADTLPHPPADAEDRARQDAATGHRWLTDPTGPYPGLTVEQLAAALLPGYLRQPAGSAIASKGVLAVVAACGGRDVVGPTERYLREWYGQRAAQGKALIAMLAWVDDPAATQLVLAIGSRFRTKSFQDEAIAQATALAERRGWTVDELADRTIPTGGFDDDGVLELPYGPRTFVARLLPDLTVELRDPDGKVVKALPQPRASDDAEQAKDSRKALTAARKDVRSIATLQQQRLYEALCTERSWSAEDWQRYLCAHPVVGPAVRRLVWVAQTEGADPVVFRPLDDGTLTDVDDEPVTLPAASRVRLAHDSVLTPEQVGAWTAHLADYEVAPLFEQLGRGLRTLTATERTRGEITDVEGHLVGAFALRGRATRLGYTRGPTEDAGWFYSYVKRFPTLGVVAEVAFTGNFLPEEDRTVALRGLSFHRPGPDGRAEPLTLGDVPAVLVSECWHDVRQMAAQGTGFDPDWQKTTEY</sequence>
<gene>
    <name evidence="2" type="ORF">Cph01nite_23910</name>
</gene>
<organism evidence="2 3">
    <name type="scientific">Cellulomonas phragmiteti</name>
    <dbReference type="NCBI Taxonomy" id="478780"/>
    <lineage>
        <taxon>Bacteria</taxon>
        <taxon>Bacillati</taxon>
        <taxon>Actinomycetota</taxon>
        <taxon>Actinomycetes</taxon>
        <taxon>Micrococcales</taxon>
        <taxon>Cellulomonadaceae</taxon>
        <taxon>Cellulomonas</taxon>
    </lineage>
</organism>
<protein>
    <recommendedName>
        <fullName evidence="1">DUF4132 domain-containing protein</fullName>
    </recommendedName>
</protein>
<keyword evidence="3" id="KW-1185">Reference proteome</keyword>
<dbReference type="RefSeq" id="WP_203674491.1">
    <property type="nucleotide sequence ID" value="NZ_BONP01000013.1"/>
</dbReference>
<proteinExistence type="predicted"/>
<dbReference type="Proteomes" id="UP000614741">
    <property type="component" value="Unassembled WGS sequence"/>
</dbReference>
<feature type="domain" description="DUF4132" evidence="1">
    <location>
        <begin position="921"/>
        <end position="1105"/>
    </location>
</feature>